<keyword evidence="2" id="KW-0963">Cytoplasm</keyword>
<dbReference type="Proteomes" id="UP000005627">
    <property type="component" value="Chromosome 6"/>
</dbReference>
<organism evidence="8 9">
    <name type="scientific">Torulaspora delbrueckii</name>
    <name type="common">Yeast</name>
    <name type="synonym">Candida colliculosa</name>
    <dbReference type="NCBI Taxonomy" id="4950"/>
    <lineage>
        <taxon>Eukaryota</taxon>
        <taxon>Fungi</taxon>
        <taxon>Dikarya</taxon>
        <taxon>Ascomycota</taxon>
        <taxon>Saccharomycotina</taxon>
        <taxon>Saccharomycetes</taxon>
        <taxon>Saccharomycetales</taxon>
        <taxon>Saccharomycetaceae</taxon>
        <taxon>Torulaspora</taxon>
    </lineage>
</organism>
<dbReference type="PROSITE" id="PS00678">
    <property type="entry name" value="WD_REPEATS_1"/>
    <property type="match status" value="2"/>
</dbReference>
<dbReference type="SUPFAM" id="SSF50978">
    <property type="entry name" value="WD40 repeat-like"/>
    <property type="match status" value="1"/>
</dbReference>
<evidence type="ECO:0000256" key="1">
    <source>
        <dbReference type="ARBA" id="ARBA00004496"/>
    </source>
</evidence>
<dbReference type="InterPro" id="IPR036322">
    <property type="entry name" value="WD40_repeat_dom_sf"/>
</dbReference>
<keyword evidence="9" id="KW-1185">Reference proteome</keyword>
<dbReference type="Pfam" id="PF00400">
    <property type="entry name" value="WD40"/>
    <property type="match status" value="4"/>
</dbReference>
<dbReference type="Gene3D" id="2.130.10.10">
    <property type="entry name" value="YVTN repeat-like/Quinoprotein amine dehydrogenase"/>
    <property type="match status" value="3"/>
</dbReference>
<dbReference type="InParanoid" id="G8ZWJ1"/>
<evidence type="ECO:0000256" key="5">
    <source>
        <dbReference type="ARBA" id="ARBA00022737"/>
    </source>
</evidence>
<evidence type="ECO:0000256" key="6">
    <source>
        <dbReference type="ARBA" id="ARBA00038255"/>
    </source>
</evidence>
<feature type="repeat" description="WD" evidence="7">
    <location>
        <begin position="924"/>
        <end position="965"/>
    </location>
</feature>
<dbReference type="eggNOG" id="KOG0974">
    <property type="taxonomic scope" value="Eukaryota"/>
</dbReference>
<accession>G8ZWJ1</accession>
<dbReference type="InterPro" id="IPR051973">
    <property type="entry name" value="tRNA_Anticodon_Mtase-Reg"/>
</dbReference>
<dbReference type="HOGENOM" id="CLU_002615_0_1_1"/>
<sequence>MEYLTHYGPSLCVKLQGNLVYAGYGPFLHVHDLETGELINRCRIFRRNKIHGIAVNGEGALLLFGARSISIIGSKDASGCPDMSQDEKLLDEWIMSGQFSQTGDQTYLLTSYNKVLIRDLEGNVLATKGIDGEKSILYSGSITVFGPDKVLINAGTVMGGVLIWDLYEEELLHNLKGHEGSIFYVTISENGRYVASCSDDRSVRLWDLTTGDLLSVGWGHTARIWNLKFYDNSSKLVSVSEDCTCRVWKIVEDEESQASLEQKGVYEAHLTKNIWGVDVDSCGRKAITSGNDGRLKVIELDHPRIDNDEQSYTLQEIADQTGIIADKDEIIKGFHWFDFGLVAITSQGKIVLFESFNDTWTFLFTDDQFASYSSTHGISSDNVVVFANNKSDLLALKFDKDGKHVIAKTKMHVSDLTKTNNCMIRKESPTTFLVLLESPNPRENLVCMRFNLSTLEMEKTFSLKKPESFVSSCLEVYQHFLLVGSRFSTLAVFDLKKVECPAYLISKMTPGDTTTSIQFVEDLGDSQVFSVTNRDGYYTFIKIYLKGASRGDGKDYEIIQSNKIVRGFLEGAQFNAHGDYITHGFKSSLFYIYNETSCYEITSHICGGAHRQWKLCEDDKGSILVYIKASTLFFKRFNNSKTPETLCAGIHGREIRDITIRKQKKYKDGYLFCTGSEDTTIKLMHVNEQSGKMTNYWTQRKHVSGLQRCQFIKENLMISSSAREELFLWELNTEGDSRPYIALRQSLPVSSNLPDLRIMDFDVKFLGASQNFILATVYSDSTIKVWLYDSEQNTFTTIINGDYKTCCILNVFLTPICDQLFLAIAPTDGHLIFYNITEHIPFEIDEKSGELIDNDLDLSLMDLPDYDCRLEVHQSGIKCMSHVLEQGNELFIYTGGDDNALGITIAKLDAATGKLNARVLDFQPQAAASTMTSCSLISNGTKLLTTSVDQIVRLWDITENKLIKHSSEYTTIADTGCSDAVQTKDTRHLALIGGVGLSALRIDL</sequence>
<dbReference type="EMBL" id="HE616747">
    <property type="protein sequence ID" value="CCE92985.1"/>
    <property type="molecule type" value="Genomic_DNA"/>
</dbReference>
<comment type="subcellular location">
    <subcellularLocation>
        <location evidence="1">Cytoplasm</location>
    </subcellularLocation>
</comment>
<proteinExistence type="inferred from homology"/>
<dbReference type="PANTHER" id="PTHR14344:SF3">
    <property type="entry name" value="WD REPEAT-CONTAINING PROTEIN 6"/>
    <property type="match status" value="1"/>
</dbReference>
<dbReference type="InterPro" id="IPR015943">
    <property type="entry name" value="WD40/YVTN_repeat-like_dom_sf"/>
</dbReference>
<dbReference type="OrthoDB" id="66881at2759"/>
<evidence type="ECO:0000313" key="8">
    <source>
        <dbReference type="EMBL" id="CCE92985.1"/>
    </source>
</evidence>
<comment type="similarity">
    <text evidence="6">Belongs to the WD repeat WDR6 family.</text>
</comment>
<dbReference type="PROSITE" id="PS50082">
    <property type="entry name" value="WD_REPEATS_2"/>
    <property type="match status" value="3"/>
</dbReference>
<keyword evidence="5" id="KW-0677">Repeat</keyword>
<evidence type="ECO:0000256" key="3">
    <source>
        <dbReference type="ARBA" id="ARBA00022574"/>
    </source>
</evidence>
<evidence type="ECO:0000256" key="7">
    <source>
        <dbReference type="PROSITE-ProRule" id="PRU00221"/>
    </source>
</evidence>
<feature type="repeat" description="WD" evidence="7">
    <location>
        <begin position="217"/>
        <end position="258"/>
    </location>
</feature>
<dbReference type="GeneID" id="11501366"/>
<dbReference type="PROSITE" id="PS50294">
    <property type="entry name" value="WD_REPEATS_REGION"/>
    <property type="match status" value="1"/>
</dbReference>
<dbReference type="GO" id="GO:0002130">
    <property type="term" value="P:wobble position ribose methylation"/>
    <property type="evidence" value="ECO:0007669"/>
    <property type="project" value="EnsemblFungi"/>
</dbReference>
<dbReference type="InterPro" id="IPR011047">
    <property type="entry name" value="Quinoprotein_ADH-like_sf"/>
</dbReference>
<evidence type="ECO:0000256" key="4">
    <source>
        <dbReference type="ARBA" id="ARBA00022694"/>
    </source>
</evidence>
<dbReference type="GO" id="GO:0030234">
    <property type="term" value="F:enzyme regulator activity"/>
    <property type="evidence" value="ECO:0007669"/>
    <property type="project" value="EnsemblFungi"/>
</dbReference>
<dbReference type="AlphaFoldDB" id="G8ZWJ1"/>
<reference evidence="8 9" key="1">
    <citation type="journal article" date="2011" name="Proc. Natl. Acad. Sci. U.S.A.">
        <title>Evolutionary erosion of yeast sex chromosomes by mating-type switching accidents.</title>
        <authorList>
            <person name="Gordon J.L."/>
            <person name="Armisen D."/>
            <person name="Proux-Wera E."/>
            <person name="Oheigeartaigh S.S."/>
            <person name="Byrne K.P."/>
            <person name="Wolfe K.H."/>
        </authorList>
    </citation>
    <scope>NUCLEOTIDE SEQUENCE [LARGE SCALE GENOMIC DNA]</scope>
    <source>
        <strain evidence="9">ATCC 10662 / CBS 1146 / NBRC 0425 / NCYC 2629 / NRRL Y-866</strain>
    </source>
</reference>
<dbReference type="SMART" id="SM00320">
    <property type="entry name" value="WD40"/>
    <property type="match status" value="7"/>
</dbReference>
<evidence type="ECO:0008006" key="10">
    <source>
        <dbReference type="Google" id="ProtNLM"/>
    </source>
</evidence>
<evidence type="ECO:0000256" key="2">
    <source>
        <dbReference type="ARBA" id="ARBA00022490"/>
    </source>
</evidence>
<dbReference type="InterPro" id="IPR019775">
    <property type="entry name" value="WD40_repeat_CS"/>
</dbReference>
<dbReference type="RefSeq" id="XP_003682196.1">
    <property type="nucleotide sequence ID" value="XM_003682148.1"/>
</dbReference>
<dbReference type="STRING" id="1076872.G8ZWJ1"/>
<keyword evidence="4" id="KW-0819">tRNA processing</keyword>
<dbReference type="InterPro" id="IPR001680">
    <property type="entry name" value="WD40_rpt"/>
</dbReference>
<gene>
    <name evidence="8" type="primary">TDEL0F01740</name>
    <name evidence="8" type="ORF">TDEL_0F01740</name>
</gene>
<dbReference type="PANTHER" id="PTHR14344">
    <property type="entry name" value="WD REPEAT PROTEIN"/>
    <property type="match status" value="1"/>
</dbReference>
<dbReference type="SUPFAM" id="SSF50998">
    <property type="entry name" value="Quinoprotein alcohol dehydrogenase-like"/>
    <property type="match status" value="1"/>
</dbReference>
<dbReference type="FunCoup" id="G8ZWJ1">
    <property type="interactions" value="698"/>
</dbReference>
<protein>
    <recommendedName>
        <fullName evidence="10">Anaphase-promoting complex subunit 4 WD40 domain-containing protein</fullName>
    </recommendedName>
</protein>
<dbReference type="KEGG" id="tdl:TDEL_0F01740"/>
<name>G8ZWJ1_TORDE</name>
<dbReference type="GO" id="GO:0005768">
    <property type="term" value="C:endosome"/>
    <property type="evidence" value="ECO:0007669"/>
    <property type="project" value="EnsemblFungi"/>
</dbReference>
<keyword evidence="3 7" id="KW-0853">WD repeat</keyword>
<evidence type="ECO:0000313" key="9">
    <source>
        <dbReference type="Proteomes" id="UP000005627"/>
    </source>
</evidence>
<feature type="repeat" description="WD" evidence="7">
    <location>
        <begin position="175"/>
        <end position="216"/>
    </location>
</feature>
<dbReference type="GO" id="GO:0032456">
    <property type="term" value="P:endocytic recycling"/>
    <property type="evidence" value="ECO:0007669"/>
    <property type="project" value="EnsemblFungi"/>
</dbReference>